<dbReference type="Pfam" id="PF02309">
    <property type="entry name" value="AUX_IAA"/>
    <property type="match status" value="1"/>
</dbReference>
<comment type="function">
    <text evidence="5">Aux/IAA proteins are short-lived transcriptional factors that function as repressors of early auxin response genes at low auxin concentrations.</text>
</comment>
<keyword evidence="5" id="KW-0539">Nucleus</keyword>
<comment type="similarity">
    <text evidence="2 5">Belongs to the Aux/IAA family.</text>
</comment>
<sequence length="135" mass="14889">MVSVDPRAKGTGLSSLNGGSDVSNPLQGRNAKTSFFVKAKLDGVRICRKVDLSAYSSYDELKVALEDLFQVFVSDNTKLDLVNGSSYVLTHEDKDGDCLLVGDVPWHMFLESAVKSLRIMRSMDSTGKVRTDLRR</sequence>
<dbReference type="InterPro" id="IPR003311">
    <property type="entry name" value="AUX_IAA"/>
</dbReference>
<dbReference type="SUPFAM" id="SSF54277">
    <property type="entry name" value="CAD &amp; PB1 domains"/>
    <property type="match status" value="1"/>
</dbReference>
<feature type="domain" description="PB1" evidence="7">
    <location>
        <begin position="34"/>
        <end position="124"/>
    </location>
</feature>
<comment type="subcellular location">
    <subcellularLocation>
        <location evidence="1 5">Nucleus</location>
    </subcellularLocation>
</comment>
<evidence type="ECO:0000256" key="2">
    <source>
        <dbReference type="ARBA" id="ARBA00006728"/>
    </source>
</evidence>
<evidence type="ECO:0000256" key="3">
    <source>
        <dbReference type="ARBA" id="ARBA00022491"/>
    </source>
</evidence>
<keyword evidence="4 5" id="KW-0927">Auxin signaling pathway</keyword>
<dbReference type="OrthoDB" id="1926344at2759"/>
<dbReference type="PANTHER" id="PTHR31734">
    <property type="entry name" value="AUXIN-RESPONSIVE PROTEIN IAA17"/>
    <property type="match status" value="1"/>
</dbReference>
<dbReference type="Gene3D" id="3.10.20.90">
    <property type="entry name" value="Phosphatidylinositol 3-kinase Catalytic Subunit, Chain A, domain 1"/>
    <property type="match status" value="1"/>
</dbReference>
<dbReference type="OMA" id="CEGSSEY"/>
<gene>
    <name evidence="8" type="ORF">KP509_33G011000</name>
</gene>
<comment type="subunit">
    <text evidence="5">Homodimers and heterodimers.</text>
</comment>
<evidence type="ECO:0000313" key="8">
    <source>
        <dbReference type="EMBL" id="KAH7285065.1"/>
    </source>
</evidence>
<evidence type="ECO:0000256" key="6">
    <source>
        <dbReference type="SAM" id="MobiDB-lite"/>
    </source>
</evidence>
<keyword evidence="3 5" id="KW-0678">Repressor</keyword>
<dbReference type="GO" id="GO:0006355">
    <property type="term" value="P:regulation of DNA-templated transcription"/>
    <property type="evidence" value="ECO:0007669"/>
    <property type="project" value="InterPro"/>
</dbReference>
<dbReference type="PROSITE" id="PS51745">
    <property type="entry name" value="PB1"/>
    <property type="match status" value="1"/>
</dbReference>
<keyword evidence="5" id="KW-0804">Transcription</keyword>
<protein>
    <recommendedName>
        <fullName evidence="5">Auxin-responsive protein</fullName>
    </recommendedName>
</protein>
<dbReference type="Proteomes" id="UP000825935">
    <property type="component" value="Chromosome 33"/>
</dbReference>
<evidence type="ECO:0000259" key="7">
    <source>
        <dbReference type="PROSITE" id="PS51745"/>
    </source>
</evidence>
<dbReference type="GO" id="GO:0005634">
    <property type="term" value="C:nucleus"/>
    <property type="evidence" value="ECO:0007669"/>
    <property type="project" value="UniProtKB-SubCell"/>
</dbReference>
<feature type="region of interest" description="Disordered" evidence="6">
    <location>
        <begin position="1"/>
        <end position="25"/>
    </location>
</feature>
<organism evidence="8 9">
    <name type="scientific">Ceratopteris richardii</name>
    <name type="common">Triangle waterfern</name>
    <dbReference type="NCBI Taxonomy" id="49495"/>
    <lineage>
        <taxon>Eukaryota</taxon>
        <taxon>Viridiplantae</taxon>
        <taxon>Streptophyta</taxon>
        <taxon>Embryophyta</taxon>
        <taxon>Tracheophyta</taxon>
        <taxon>Polypodiopsida</taxon>
        <taxon>Polypodiidae</taxon>
        <taxon>Polypodiales</taxon>
        <taxon>Pteridineae</taxon>
        <taxon>Pteridaceae</taxon>
        <taxon>Parkerioideae</taxon>
        <taxon>Ceratopteris</taxon>
    </lineage>
</organism>
<evidence type="ECO:0000313" key="9">
    <source>
        <dbReference type="Proteomes" id="UP000825935"/>
    </source>
</evidence>
<dbReference type="InterPro" id="IPR053793">
    <property type="entry name" value="PB1-like"/>
</dbReference>
<evidence type="ECO:0000256" key="1">
    <source>
        <dbReference type="ARBA" id="ARBA00004123"/>
    </source>
</evidence>
<dbReference type="EMBL" id="CM035438">
    <property type="protein sequence ID" value="KAH7285065.1"/>
    <property type="molecule type" value="Genomic_DNA"/>
</dbReference>
<evidence type="ECO:0000256" key="4">
    <source>
        <dbReference type="ARBA" id="ARBA00023294"/>
    </source>
</evidence>
<proteinExistence type="inferred from homology"/>
<comment type="caution">
    <text evidence="8">The sequence shown here is derived from an EMBL/GenBank/DDBJ whole genome shotgun (WGS) entry which is preliminary data.</text>
</comment>
<dbReference type="AlphaFoldDB" id="A0A8T2QNJ0"/>
<name>A0A8T2QNJ0_CERRI</name>
<reference evidence="8" key="1">
    <citation type="submission" date="2021-08" db="EMBL/GenBank/DDBJ databases">
        <title>WGS assembly of Ceratopteris richardii.</title>
        <authorList>
            <person name="Marchant D.B."/>
            <person name="Chen G."/>
            <person name="Jenkins J."/>
            <person name="Shu S."/>
            <person name="Leebens-Mack J."/>
            <person name="Grimwood J."/>
            <person name="Schmutz J."/>
            <person name="Soltis P."/>
            <person name="Soltis D."/>
            <person name="Chen Z.-H."/>
        </authorList>
    </citation>
    <scope>NUCLEOTIDE SEQUENCE</scope>
    <source>
        <strain evidence="8">Whitten #5841</strain>
        <tissue evidence="8">Leaf</tissue>
    </source>
</reference>
<accession>A0A8T2QNJ0</accession>
<keyword evidence="5" id="KW-0805">Transcription regulation</keyword>
<feature type="compositionally biased region" description="Polar residues" evidence="6">
    <location>
        <begin position="12"/>
        <end position="25"/>
    </location>
</feature>
<dbReference type="PANTHER" id="PTHR31734:SF28">
    <property type="entry name" value="AUXIN-RESPONSIVE PROTEIN IAA13"/>
    <property type="match status" value="1"/>
</dbReference>
<dbReference type="GO" id="GO:0009734">
    <property type="term" value="P:auxin-activated signaling pathway"/>
    <property type="evidence" value="ECO:0007669"/>
    <property type="project" value="UniProtKB-UniRule"/>
</dbReference>
<keyword evidence="9" id="KW-1185">Reference proteome</keyword>
<dbReference type="InterPro" id="IPR033389">
    <property type="entry name" value="AUX/IAA_dom"/>
</dbReference>
<evidence type="ECO:0000256" key="5">
    <source>
        <dbReference type="RuleBase" id="RU004549"/>
    </source>
</evidence>